<evidence type="ECO:0000313" key="3">
    <source>
        <dbReference type="Proteomes" id="UP000230390"/>
    </source>
</evidence>
<dbReference type="Proteomes" id="UP000230390">
    <property type="component" value="Unassembled WGS sequence"/>
</dbReference>
<keyword evidence="3" id="KW-1185">Reference proteome</keyword>
<dbReference type="AlphaFoldDB" id="A0A2G8TJT9"/>
<evidence type="ECO:0000313" key="2">
    <source>
        <dbReference type="EMBL" id="PIL46219.1"/>
    </source>
</evidence>
<dbReference type="InterPro" id="IPR042226">
    <property type="entry name" value="eFR1_2_sf"/>
</dbReference>
<gene>
    <name evidence="2" type="ORF">CR105_03800</name>
</gene>
<name>A0A2G8TJT9_9BURK</name>
<comment type="caution">
    <text evidence="2">The sequence shown here is derived from an EMBL/GenBank/DDBJ whole genome shotgun (WGS) entry which is preliminary data.</text>
</comment>
<accession>A0A2G8TJT9</accession>
<dbReference type="SUPFAM" id="SSF53137">
    <property type="entry name" value="Translational machinery components"/>
    <property type="match status" value="1"/>
</dbReference>
<reference evidence="2 3" key="1">
    <citation type="submission" date="2017-10" db="EMBL/GenBank/DDBJ databases">
        <title>Massilia psychrophilum sp. nov., a novel purple-pigmented bacterium isolated from Tianshan glacier, Xinjiang Municipality, China.</title>
        <authorList>
            <person name="Wang H."/>
        </authorList>
    </citation>
    <scope>NUCLEOTIDE SEQUENCE [LARGE SCALE GENOMIC DNA]</scope>
    <source>
        <strain evidence="2 3">JCM 30074</strain>
    </source>
</reference>
<evidence type="ECO:0000256" key="1">
    <source>
        <dbReference type="SAM" id="MobiDB-lite"/>
    </source>
</evidence>
<dbReference type="EMBL" id="PDOC01000002">
    <property type="protein sequence ID" value="PIL46219.1"/>
    <property type="molecule type" value="Genomic_DNA"/>
</dbReference>
<organism evidence="2 3">
    <name type="scientific">Massilia eurypsychrophila</name>
    <dbReference type="NCBI Taxonomy" id="1485217"/>
    <lineage>
        <taxon>Bacteria</taxon>
        <taxon>Pseudomonadati</taxon>
        <taxon>Pseudomonadota</taxon>
        <taxon>Betaproteobacteria</taxon>
        <taxon>Burkholderiales</taxon>
        <taxon>Oxalobacteraceae</taxon>
        <taxon>Telluria group</taxon>
        <taxon>Massilia</taxon>
    </lineage>
</organism>
<proteinExistence type="predicted"/>
<dbReference type="Gene3D" id="3.30.420.60">
    <property type="entry name" value="eRF1 domain 2"/>
    <property type="match status" value="1"/>
</dbReference>
<feature type="region of interest" description="Disordered" evidence="1">
    <location>
        <begin position="25"/>
        <end position="51"/>
    </location>
</feature>
<feature type="compositionally biased region" description="Basic and acidic residues" evidence="1">
    <location>
        <begin position="42"/>
        <end position="51"/>
    </location>
</feature>
<protein>
    <submittedName>
        <fullName evidence="2">Translational machinery protein</fullName>
    </submittedName>
</protein>
<dbReference type="OrthoDB" id="8562324at2"/>
<sequence length="126" mass="13817">MSFNNAVVWIDHTKAQVIHFNADAADSESMKTHSTHPHPHQRHGDTHANEDDNTRFFDDIAAALTDAQQILVVGPAQEKTVFVSHLTATMPALAEKIKAVETVDHPSNGELLAHARKYFVSAGGLR</sequence>